<gene>
    <name evidence="3" type="ORF">SAZU_0757</name>
</gene>
<dbReference type="PATRIC" id="fig|146537.3.peg.801"/>
<dbReference type="RefSeq" id="WP_148640281.1">
    <property type="nucleotide sequence ID" value="NZ_DF968200.1"/>
</dbReference>
<keyword evidence="2" id="KW-0812">Transmembrane</keyword>
<evidence type="ECO:0000313" key="4">
    <source>
        <dbReference type="Proteomes" id="UP000053859"/>
    </source>
</evidence>
<dbReference type="EMBL" id="DF968200">
    <property type="protein sequence ID" value="GAP46025.1"/>
    <property type="molecule type" value="Genomic_DNA"/>
</dbReference>
<protein>
    <submittedName>
        <fullName evidence="3">Natural resistance-associated macrophage protein</fullName>
    </submittedName>
</protein>
<proteinExistence type="predicted"/>
<keyword evidence="4" id="KW-1185">Reference proteome</keyword>
<evidence type="ECO:0000256" key="1">
    <source>
        <dbReference type="SAM" id="MobiDB-lite"/>
    </source>
</evidence>
<sequence>METRNPMEVRMNCWVGYPTGGILAIGIQVVAYQVLQPAGIQVESLSQTVRPVGLALGRVGFALAILGIVAAVFDSTIETRCPPATPSPTTSDGPGAKPRGRPTPAASIPCC</sequence>
<organism evidence="3 4">
    <name type="scientific">Streptomyces azureus</name>
    <dbReference type="NCBI Taxonomy" id="146537"/>
    <lineage>
        <taxon>Bacteria</taxon>
        <taxon>Bacillati</taxon>
        <taxon>Actinomycetota</taxon>
        <taxon>Actinomycetes</taxon>
        <taxon>Kitasatosporales</taxon>
        <taxon>Streptomycetaceae</taxon>
        <taxon>Streptomyces</taxon>
    </lineage>
</organism>
<evidence type="ECO:0000256" key="2">
    <source>
        <dbReference type="SAM" id="Phobius"/>
    </source>
</evidence>
<name>A0A0K8PDS9_STRAJ</name>
<reference evidence="3" key="1">
    <citation type="journal article" date="2015" name="Genome Announc.">
        <title>Draft Genome Sequence of Thiostrepton-Producing Streptomyces azureus ATCC 14921.</title>
        <authorList>
            <person name="Sakihara K."/>
            <person name="Maeda J."/>
            <person name="Tashiro K."/>
            <person name="Fujino Y."/>
            <person name="Kuhara S."/>
            <person name="Ohshima T."/>
            <person name="Ogata S."/>
            <person name="Doi K."/>
        </authorList>
    </citation>
    <scope>NUCLEOTIDE SEQUENCE [LARGE SCALE GENOMIC DNA]</scope>
    <source>
        <strain evidence="3">ATCC14921</strain>
    </source>
</reference>
<evidence type="ECO:0000313" key="3">
    <source>
        <dbReference type="EMBL" id="GAP46025.1"/>
    </source>
</evidence>
<dbReference type="Proteomes" id="UP000053859">
    <property type="component" value="Unassembled WGS sequence"/>
</dbReference>
<feature type="transmembrane region" description="Helical" evidence="2">
    <location>
        <begin position="55"/>
        <end position="73"/>
    </location>
</feature>
<dbReference type="AlphaFoldDB" id="A0A0K8PDS9"/>
<keyword evidence="2" id="KW-0472">Membrane</keyword>
<keyword evidence="2" id="KW-1133">Transmembrane helix</keyword>
<feature type="region of interest" description="Disordered" evidence="1">
    <location>
        <begin position="80"/>
        <end position="111"/>
    </location>
</feature>
<feature type="transmembrane region" description="Helical" evidence="2">
    <location>
        <begin position="12"/>
        <end position="35"/>
    </location>
</feature>
<accession>A0A0K8PDS9</accession>
<dbReference type="OrthoDB" id="9787548at2"/>